<keyword evidence="1" id="KW-0732">Signal</keyword>
<evidence type="ECO:0000313" key="2">
    <source>
        <dbReference type="EMBL" id="SCB50073.1"/>
    </source>
</evidence>
<dbReference type="AlphaFoldDB" id="A0A1C3XCU0"/>
<accession>A0A1C3XCU0</accession>
<evidence type="ECO:0008006" key="4">
    <source>
        <dbReference type="Google" id="ProtNLM"/>
    </source>
</evidence>
<sequence>MRKLALLSAAIFIALSAMGSTTPVQAQDLAWCSKIKGMLNCMYETRSQCRASVSGRQGTCVQNRRR</sequence>
<dbReference type="InterPro" id="IPR021937">
    <property type="entry name" value="DUF3551"/>
</dbReference>
<protein>
    <recommendedName>
        <fullName evidence="4">DUF3551 domain-containing protein</fullName>
    </recommendedName>
</protein>
<dbReference type="RefSeq" id="WP_018318095.1">
    <property type="nucleotide sequence ID" value="NZ_FMAI01000014.1"/>
</dbReference>
<dbReference type="Proteomes" id="UP000199184">
    <property type="component" value="Unassembled WGS sequence"/>
</dbReference>
<keyword evidence="3" id="KW-1185">Reference proteome</keyword>
<gene>
    <name evidence="2" type="ORF">GA0061098_101486</name>
</gene>
<dbReference type="Pfam" id="PF12071">
    <property type="entry name" value="DUF3551"/>
    <property type="match status" value="1"/>
</dbReference>
<proteinExistence type="predicted"/>
<dbReference type="EMBL" id="FMAI01000014">
    <property type="protein sequence ID" value="SCB50073.1"/>
    <property type="molecule type" value="Genomic_DNA"/>
</dbReference>
<organism evidence="2 3">
    <name type="scientific">Bradyrhizobium shewense</name>
    <dbReference type="NCBI Taxonomy" id="1761772"/>
    <lineage>
        <taxon>Bacteria</taxon>
        <taxon>Pseudomonadati</taxon>
        <taxon>Pseudomonadota</taxon>
        <taxon>Alphaproteobacteria</taxon>
        <taxon>Hyphomicrobiales</taxon>
        <taxon>Nitrobacteraceae</taxon>
        <taxon>Bradyrhizobium</taxon>
    </lineage>
</organism>
<feature type="signal peptide" evidence="1">
    <location>
        <begin position="1"/>
        <end position="26"/>
    </location>
</feature>
<feature type="chain" id="PRO_5008686410" description="DUF3551 domain-containing protein" evidence="1">
    <location>
        <begin position="27"/>
        <end position="66"/>
    </location>
</feature>
<evidence type="ECO:0000313" key="3">
    <source>
        <dbReference type="Proteomes" id="UP000199184"/>
    </source>
</evidence>
<name>A0A1C3XCU0_9BRAD</name>
<evidence type="ECO:0000256" key="1">
    <source>
        <dbReference type="SAM" id="SignalP"/>
    </source>
</evidence>
<reference evidence="3" key="1">
    <citation type="submission" date="2016-08" db="EMBL/GenBank/DDBJ databases">
        <authorList>
            <person name="Varghese N."/>
            <person name="Submissions Spin"/>
        </authorList>
    </citation>
    <scope>NUCLEOTIDE SEQUENCE [LARGE SCALE GENOMIC DNA]</scope>
    <source>
        <strain evidence="3">ERR11</strain>
    </source>
</reference>